<dbReference type="InterPro" id="IPR026523">
    <property type="entry name" value="PNMA"/>
</dbReference>
<dbReference type="Gene3D" id="4.10.60.10">
    <property type="entry name" value="Zinc finger, CCHC-type"/>
    <property type="match status" value="1"/>
</dbReference>
<dbReference type="Pfam" id="PF14893">
    <property type="entry name" value="PNMA"/>
    <property type="match status" value="1"/>
</dbReference>
<keyword evidence="1" id="KW-0479">Metal-binding</keyword>
<evidence type="ECO:0000313" key="4">
    <source>
        <dbReference type="EMBL" id="OCA14740.1"/>
    </source>
</evidence>
<protein>
    <recommendedName>
        <fullName evidence="3">CCHC-type domain-containing protein</fullName>
    </recommendedName>
</protein>
<feature type="region of interest" description="Disordered" evidence="2">
    <location>
        <begin position="536"/>
        <end position="559"/>
    </location>
</feature>
<evidence type="ECO:0000256" key="2">
    <source>
        <dbReference type="SAM" id="MobiDB-lite"/>
    </source>
</evidence>
<dbReference type="EMBL" id="KV461220">
    <property type="protein sequence ID" value="OCA14740.1"/>
    <property type="molecule type" value="Genomic_DNA"/>
</dbReference>
<organism evidence="4">
    <name type="scientific">Xenopus tropicalis</name>
    <name type="common">Western clawed frog</name>
    <name type="synonym">Silurana tropicalis</name>
    <dbReference type="NCBI Taxonomy" id="8364"/>
    <lineage>
        <taxon>Eukaryota</taxon>
        <taxon>Metazoa</taxon>
        <taxon>Chordata</taxon>
        <taxon>Craniata</taxon>
        <taxon>Vertebrata</taxon>
        <taxon>Euteleostomi</taxon>
        <taxon>Amphibia</taxon>
        <taxon>Batrachia</taxon>
        <taxon>Anura</taxon>
        <taxon>Pipoidea</taxon>
        <taxon>Pipidae</taxon>
        <taxon>Xenopodinae</taxon>
        <taxon>Xenopus</taxon>
        <taxon>Silurana</taxon>
    </lineage>
</organism>
<feature type="region of interest" description="Disordered" evidence="2">
    <location>
        <begin position="377"/>
        <end position="396"/>
    </location>
</feature>
<proteinExistence type="predicted"/>
<name>A0A1B8XVQ2_XENTR</name>
<dbReference type="PANTHER" id="PTHR23095">
    <property type="entry name" value="PARANEOPLASTIC ANTIGEN"/>
    <property type="match status" value="1"/>
</dbReference>
<dbReference type="PANTHER" id="PTHR23095:SF17">
    <property type="entry name" value="PARANEOPLASTIC ANTIGEN MA1"/>
    <property type="match status" value="1"/>
</dbReference>
<feature type="domain" description="CCHC-type" evidence="3">
    <location>
        <begin position="488"/>
        <end position="502"/>
    </location>
</feature>
<reference evidence="4" key="1">
    <citation type="submission" date="2009-11" db="EMBL/GenBank/DDBJ databases">
        <authorList>
            <consortium name="US DOE Joint Genome Institute (JGI-PGF)"/>
            <person name="Ottilar R."/>
            <person name="Schmutz J."/>
            <person name="Salamov A."/>
            <person name="Cheng J.F."/>
            <person name="Lucas S."/>
            <person name="Pitluck S."/>
            <person name="Gundlach H."/>
            <person name="Guo Y."/>
            <person name="Haberer G."/>
            <person name="Nasrallah J."/>
            <person name="Mayer K.F.X."/>
            <person name="van de Peer Y."/>
            <person name="Weigel D."/>
            <person name="Grigoriev I.V."/>
        </authorList>
    </citation>
    <scope>NUCLEOTIDE SEQUENCE</scope>
    <source>
        <strain evidence="4">Nigerian</strain>
    </source>
</reference>
<dbReference type="Pfam" id="PF00098">
    <property type="entry name" value="zf-CCHC"/>
    <property type="match status" value="1"/>
</dbReference>
<dbReference type="SUPFAM" id="SSF57756">
    <property type="entry name" value="Retrovirus zinc finger-like domains"/>
    <property type="match status" value="1"/>
</dbReference>
<feature type="domain" description="CCHC-type" evidence="3">
    <location>
        <begin position="439"/>
        <end position="454"/>
    </location>
</feature>
<dbReference type="SMART" id="SM00343">
    <property type="entry name" value="ZnF_C2HC"/>
    <property type="match status" value="2"/>
</dbReference>
<dbReference type="InterPro" id="IPR048270">
    <property type="entry name" value="PNMA_C"/>
</dbReference>
<feature type="region of interest" description="Disordered" evidence="2">
    <location>
        <begin position="413"/>
        <end position="435"/>
    </location>
</feature>
<reference evidence="4" key="2">
    <citation type="journal article" date="2010" name="Science">
        <title>The genome of the Western clawed frog Xenopus tropicalis.</title>
        <authorList>
            <person name="Hellsten U."/>
            <person name="Harland R.M."/>
            <person name="Gilchrist M.J."/>
            <person name="Hendrix D."/>
            <person name="Jurka J."/>
            <person name="Kapitonov V."/>
            <person name="Ovcharenko I."/>
            <person name="Putnam N.H."/>
            <person name="Shu S."/>
            <person name="Taher L."/>
            <person name="Blitz I.L."/>
            <person name="Blumberg B."/>
            <person name="Dichmann D.S."/>
            <person name="Dubchak I."/>
            <person name="Amaya E."/>
            <person name="Detter J.C."/>
            <person name="Fletcher R."/>
            <person name="Gerhard D.S."/>
            <person name="Goodstein D."/>
            <person name="Graves T."/>
            <person name="Grigoriev I.V."/>
            <person name="Grimwood J."/>
            <person name="Kawashima T."/>
            <person name="Lindquist E."/>
            <person name="Lucas S.M."/>
            <person name="Mead P.E."/>
            <person name="Mitros T."/>
            <person name="Ogino H."/>
            <person name="Ohta Y."/>
            <person name="Poliakov A.V."/>
            <person name="Pollet N."/>
            <person name="Robert J."/>
            <person name="Salamov A."/>
            <person name="Sater A.K."/>
            <person name="Schmutz J."/>
            <person name="Terry A."/>
            <person name="Vize P.D."/>
            <person name="Warren W.C."/>
            <person name="Wells D."/>
            <person name="Wills A."/>
            <person name="Wilson R.K."/>
            <person name="Zimmerman L.B."/>
            <person name="Zorn A.M."/>
            <person name="Grainger R."/>
            <person name="Grammer T."/>
            <person name="Khokha M.K."/>
            <person name="Richardson P.M."/>
            <person name="Rokhsar D.S."/>
        </authorList>
    </citation>
    <scope>NUCLEOTIDE SEQUENCE [LARGE SCALE GENOMIC DNA]</scope>
    <source>
        <strain evidence="4">Nigerian</strain>
    </source>
</reference>
<dbReference type="GO" id="GO:0008270">
    <property type="term" value="F:zinc ion binding"/>
    <property type="evidence" value="ECO:0007669"/>
    <property type="project" value="UniProtKB-KW"/>
</dbReference>
<evidence type="ECO:0000256" key="1">
    <source>
        <dbReference type="PROSITE-ProRule" id="PRU00047"/>
    </source>
</evidence>
<reference evidence="4" key="3">
    <citation type="submission" date="2016-05" db="EMBL/GenBank/DDBJ databases">
        <title>WGS assembly of Xenopus tropicalis.</title>
        <authorList>
            <person name="Sessions A."/>
            <person name="Jenkins J."/>
            <person name="Mitros T."/>
            <person name="Lyons J.T."/>
            <person name="Dichmann D.S."/>
            <person name="Robert J."/>
            <person name="Harland R.M."/>
            <person name="Rokhsar D.S."/>
        </authorList>
    </citation>
    <scope>NUCLEOTIDE SEQUENCE</scope>
    <source>
        <strain evidence="4">Nigerian</strain>
    </source>
</reference>
<dbReference type="InterPro" id="IPR001878">
    <property type="entry name" value="Znf_CCHC"/>
</dbReference>
<dbReference type="GO" id="GO:0003676">
    <property type="term" value="F:nucleic acid binding"/>
    <property type="evidence" value="ECO:0007669"/>
    <property type="project" value="InterPro"/>
</dbReference>
<gene>
    <name evidence="4" type="ORF">XENTR_v90025941mg</name>
</gene>
<dbReference type="InterPro" id="IPR036875">
    <property type="entry name" value="Znf_CCHC_sf"/>
</dbReference>
<keyword evidence="1" id="KW-0863">Zinc-finger</keyword>
<keyword evidence="1" id="KW-0862">Zinc</keyword>
<dbReference type="AlphaFoldDB" id="A0A1B8XVQ2"/>
<evidence type="ECO:0000259" key="3">
    <source>
        <dbReference type="PROSITE" id="PS50158"/>
    </source>
</evidence>
<accession>A0A1B8XVQ2</accession>
<sequence>MASSTESPQSVLDWCKSLGLNPKKTAVVGPMIPKTKEEFIYKILDADGSIYRPRVVASRRDPDGILLNVLVDSPGEINRETCARGVQAEDHDYWQIVLPDVPEEKELSDSEDEVGGDLENPNPLCSGTPQIPAAGHSPVTKRLFDVIPETKLKYTASCESLNSAGRSRPLSDVVEAAQLVEVLAQVGENLRQLAYNGNYKRLKIFSGMEPTPPGEETFEAWRDAALVAITDWPGSGPALCRKIQESLRGPALDLIKLHREVCPQDGPEKLIEVLEDTYGPVEDEIEMLYKFQSCMQKEKENLSEYLKRLQQMLKLLVCRRIIATDRVDSMRLQQLFRGALSMDPTAVMLRSFYRGKKEPTYQELIWEIRKEEVNVLRREKKSRGSERTSSDSQKAEEIAELKIQVAQLQARVSEKEEGSTMSRPSSFPKAGGARGDPPKCFRCGRLGHISPHCPTQRENAAATEVISYGCAVRKPPQKRYRKRRNQVRCYTCGWYGHTSHTCDWGRNEDFTDVYVTSFPCEVDICEEKSCGTRMVSEHSGTPNKSKRLGLGMRRPSGRGSVRAVSEEAFPCVSPPKVRENKNGEKGQVRTLPIQAGGECREVVLGPCTYPPPAAVPCRGAGTETLCCELLPSNKVNSKLRAAGSCKAAWERKPEGGDRKSQSSRSCMWAQREELHNKKLAFGTGWYREGRSCTWRDRDPVRSPDWGNKHLQGEPI</sequence>
<dbReference type="PROSITE" id="PS50158">
    <property type="entry name" value="ZF_CCHC"/>
    <property type="match status" value="2"/>
</dbReference>